<evidence type="ECO:0000259" key="3">
    <source>
        <dbReference type="Pfam" id="PF02721"/>
    </source>
</evidence>
<gene>
    <name evidence="5" type="primary">A03p071480.1_BraROA</name>
    <name evidence="5" type="ORF">IGI04_013155</name>
</gene>
<feature type="domain" description="Replication protein A 70 kDa DNA-binding subunit B/D first OB fold" evidence="3">
    <location>
        <begin position="10"/>
        <end position="110"/>
    </location>
</feature>
<evidence type="ECO:0000256" key="2">
    <source>
        <dbReference type="SAM" id="MobiDB-lite"/>
    </source>
</evidence>
<accession>A0ABQ7NAE4</accession>
<feature type="compositionally biased region" description="Polar residues" evidence="2">
    <location>
        <begin position="609"/>
        <end position="619"/>
    </location>
</feature>
<feature type="domain" description="Replication protein A OB" evidence="4">
    <location>
        <begin position="271"/>
        <end position="352"/>
    </location>
</feature>
<dbReference type="InterPro" id="IPR003871">
    <property type="entry name" value="RFA1B/D_OB_1st"/>
</dbReference>
<dbReference type="EMBL" id="JADBGQ010000003">
    <property type="protein sequence ID" value="KAG5407035.1"/>
    <property type="molecule type" value="Genomic_DNA"/>
</dbReference>
<evidence type="ECO:0000256" key="1">
    <source>
        <dbReference type="ARBA" id="ARBA00023125"/>
    </source>
</evidence>
<dbReference type="SUPFAM" id="SSF50249">
    <property type="entry name" value="Nucleic acid-binding proteins"/>
    <property type="match status" value="4"/>
</dbReference>
<evidence type="ECO:0000313" key="5">
    <source>
        <dbReference type="EMBL" id="KAG5407035.1"/>
    </source>
</evidence>
<dbReference type="Pfam" id="PF02721">
    <property type="entry name" value="DUF223"/>
    <property type="match status" value="2"/>
</dbReference>
<feature type="region of interest" description="Disordered" evidence="2">
    <location>
        <begin position="600"/>
        <end position="633"/>
    </location>
</feature>
<dbReference type="PANTHER" id="PTHR47165">
    <property type="entry name" value="OS03G0429900 PROTEIN"/>
    <property type="match status" value="1"/>
</dbReference>
<name>A0ABQ7NAE4_BRACM</name>
<dbReference type="Pfam" id="PF16900">
    <property type="entry name" value="REPA_OB_2"/>
    <property type="match status" value="1"/>
</dbReference>
<feature type="domain" description="Replication protein A 70 kDa DNA-binding subunit B/D first OB fold" evidence="3">
    <location>
        <begin position="148"/>
        <end position="247"/>
    </location>
</feature>
<proteinExistence type="predicted"/>
<dbReference type="PANTHER" id="PTHR47165:SF4">
    <property type="entry name" value="OS03G0429900 PROTEIN"/>
    <property type="match status" value="1"/>
</dbReference>
<evidence type="ECO:0000259" key="4">
    <source>
        <dbReference type="Pfam" id="PF16900"/>
    </source>
</evidence>
<feature type="region of interest" description="Disordered" evidence="2">
    <location>
        <begin position="119"/>
        <end position="147"/>
    </location>
</feature>
<dbReference type="CDD" id="cd04480">
    <property type="entry name" value="RPA1_DBD_A_like"/>
    <property type="match status" value="2"/>
</dbReference>
<evidence type="ECO:0008006" key="7">
    <source>
        <dbReference type="Google" id="ProtNLM"/>
    </source>
</evidence>
<dbReference type="InterPro" id="IPR012340">
    <property type="entry name" value="NA-bd_OB-fold"/>
</dbReference>
<organism evidence="5 6">
    <name type="scientific">Brassica rapa subsp. trilocularis</name>
    <dbReference type="NCBI Taxonomy" id="1813537"/>
    <lineage>
        <taxon>Eukaryota</taxon>
        <taxon>Viridiplantae</taxon>
        <taxon>Streptophyta</taxon>
        <taxon>Embryophyta</taxon>
        <taxon>Tracheophyta</taxon>
        <taxon>Spermatophyta</taxon>
        <taxon>Magnoliopsida</taxon>
        <taxon>eudicotyledons</taxon>
        <taxon>Gunneridae</taxon>
        <taxon>Pentapetalae</taxon>
        <taxon>rosids</taxon>
        <taxon>malvids</taxon>
        <taxon>Brassicales</taxon>
        <taxon>Brassicaceae</taxon>
        <taxon>Brassiceae</taxon>
        <taxon>Brassica</taxon>
    </lineage>
</organism>
<dbReference type="Gene3D" id="2.40.50.140">
    <property type="entry name" value="Nucleic acid-binding proteins"/>
    <property type="match status" value="4"/>
</dbReference>
<comment type="caution">
    <text evidence="5">The sequence shown here is derived from an EMBL/GenBank/DDBJ whole genome shotgun (WGS) entry which is preliminary data.</text>
</comment>
<dbReference type="Proteomes" id="UP000823674">
    <property type="component" value="Chromosome A03"/>
</dbReference>
<sequence length="651" mass="73822">MAMVTNSEITMLNNLKPYKNTWKVEVKVLRSWSQQSNYSGEDTFEFLLEDRMGTEMYCTCKRIFLARVKNLQVGQWKFLENFSVYPAIGMYRLSGHNFKISITQCSIVTNSSLTTCEVPSIDHNKESSSEDLPTSGSKRKEGDTDLNDMNSTSKKLYEWRLTLKLLHSWKQSTSFSGDTLECVLVDQTGAKIQASCKRSQMNRVQRYLPVGEWKVVDTVKIIGAGGQYRPTKQQYKMTILGDTSITPSDYRNDNQFLDLANYPEIVNGKLKPNFLIDIMGQVTDLGAVATVQAKGNDTKRVHFRLRDLSGQEVACCLWGKYAEQIETHMEETNDETLICLIRFAKISEFRGEVHITNAFDASLVCLNPTMEEAIDFRQKMSSDPLALAIFDQSNEKKIITKVAANWDDVDVRCISENLQSFEVDSFKIICSIESIDTDWGWFYFGCTRHNRRLTKIGRKSSGKMIQSEKPQFYCDVCRGPCNNYEPKFKPHLIVKDDTETCRLMLLDTVGRTIIGSKAVELWDGSFDEIEDPEILPQPIRDLVGKSFCFGLAITSDNVTNGSDTFKVSEVWSGDYIQRIESLSEPVSLIETVSSTLSGGELPGIDHINENSSEDFSTPSNKRKEDECDQMDMTSTSKKLCTKIVKKEKAKD</sequence>
<dbReference type="InterPro" id="IPR031657">
    <property type="entry name" value="REPA_OB_2"/>
</dbReference>
<dbReference type="InterPro" id="IPR047192">
    <property type="entry name" value="Euk_RPA1_DBD_C"/>
</dbReference>
<keyword evidence="6" id="KW-1185">Reference proteome</keyword>
<reference evidence="5 6" key="1">
    <citation type="submission" date="2021-03" db="EMBL/GenBank/DDBJ databases">
        <authorList>
            <person name="King G.J."/>
            <person name="Bancroft I."/>
            <person name="Baten A."/>
            <person name="Bloomfield J."/>
            <person name="Borpatragohain P."/>
            <person name="He Z."/>
            <person name="Irish N."/>
            <person name="Irwin J."/>
            <person name="Liu K."/>
            <person name="Mauleon R.P."/>
            <person name="Moore J."/>
            <person name="Morris R."/>
            <person name="Ostergaard L."/>
            <person name="Wang B."/>
            <person name="Wells R."/>
        </authorList>
    </citation>
    <scope>NUCLEOTIDE SEQUENCE [LARGE SCALE GENOMIC DNA]</scope>
    <source>
        <strain evidence="5">R-o-18</strain>
        <tissue evidence="5">Leaf</tissue>
    </source>
</reference>
<evidence type="ECO:0000313" key="6">
    <source>
        <dbReference type="Proteomes" id="UP000823674"/>
    </source>
</evidence>
<dbReference type="CDD" id="cd04481">
    <property type="entry name" value="RPA1_DBD_B_like"/>
    <property type="match status" value="1"/>
</dbReference>
<protein>
    <recommendedName>
        <fullName evidence="7">DUF223 domain-containing protein</fullName>
    </recommendedName>
</protein>
<keyword evidence="1" id="KW-0238">DNA-binding</keyword>
<dbReference type="CDD" id="cd04476">
    <property type="entry name" value="RPA1_DBD_C"/>
    <property type="match status" value="1"/>
</dbReference>